<dbReference type="CDD" id="cd10316">
    <property type="entry name" value="RGL4_M"/>
    <property type="match status" value="1"/>
</dbReference>
<dbReference type="AlphaFoldDB" id="A0A443NFP1"/>
<evidence type="ECO:0000256" key="1">
    <source>
        <dbReference type="ARBA" id="ARBA00022734"/>
    </source>
</evidence>
<reference evidence="5 6" key="1">
    <citation type="journal article" date="2019" name="Nat. Plants">
        <title>Stout camphor tree genome fills gaps in understanding of flowering plant genome evolution.</title>
        <authorList>
            <person name="Chaw S.M."/>
            <person name="Liu Y.C."/>
            <person name="Wu Y.W."/>
            <person name="Wang H.Y."/>
            <person name="Lin C.I."/>
            <person name="Wu C.S."/>
            <person name="Ke H.M."/>
            <person name="Chang L.Y."/>
            <person name="Hsu C.Y."/>
            <person name="Yang H.T."/>
            <person name="Sudianto E."/>
            <person name="Hsu M.H."/>
            <person name="Wu K.P."/>
            <person name="Wang L.N."/>
            <person name="Leebens-Mack J.H."/>
            <person name="Tsai I.J."/>
        </authorList>
    </citation>
    <scope>NUCLEOTIDE SEQUENCE [LARGE SCALE GENOMIC DNA]</scope>
    <source>
        <strain evidence="6">cv. Chaw 1501</strain>
        <tissue evidence="5">Young leaves</tissue>
    </source>
</reference>
<dbReference type="InterPro" id="IPR029413">
    <property type="entry name" value="RG-lyase_II"/>
</dbReference>
<keyword evidence="6" id="KW-1185">Reference proteome</keyword>
<sequence length="561" mass="62498">MGFLVVVDNGFNFFQLTLSNPGGNVTGVRYNGINNLLGVLNEEINRENVHAYVSSAHYSGDDLVPKFRDGEAWKKVFSPVFIYVNLTFDRTDPCILWEDAKLQVMIEINTLMFNVCLLKLKVGHTVFQIQKTFLLLSNEVLSAVDYSFVIGLSSTLYVKWARYNGSDGLIFGYIDDDYISADSAYVGLPLPGEVGSRKRECMVVIKITLTFGYQFWTRADTDGLYTIDHIRTGDYNFYAWVPGFIGDYKYDVNITVTEGCDIDLGDLVYEPPRAGPTLCEIGILTELRLNSMFPTLILTMSTVFTSVILTAMIILGLQEERKHHIRRNNMEDKFTIGRIDQSGTYNLRIAIVSATVALLQLLFCLLGTTAPSQEKDLTLSLACMTPNKSSLVTISAMAFFISTTQLPFQKVLPLIIIIILFFLLPSAHSIYFNFPKFEPNDPTEVNYSSGANPSGGVIDLTKNKADEPLNGDIGRAIYKKPIRIWDSKTGNLTDFNTQFSFIINGLNQSRPGDGFTIFLSPNVSTNTIPSYASGGNLGIYLDSNASDPKKSNCCCRIRHIP</sequence>
<dbReference type="SUPFAM" id="SSF49452">
    <property type="entry name" value="Starch-binding domain-like"/>
    <property type="match status" value="1"/>
</dbReference>
<evidence type="ECO:0000313" key="6">
    <source>
        <dbReference type="Proteomes" id="UP000283530"/>
    </source>
</evidence>
<evidence type="ECO:0000256" key="2">
    <source>
        <dbReference type="SAM" id="Phobius"/>
    </source>
</evidence>
<name>A0A443NFP1_9MAGN</name>
<dbReference type="Pfam" id="PF14686">
    <property type="entry name" value="fn3_3"/>
    <property type="match status" value="1"/>
</dbReference>
<keyword evidence="2" id="KW-0472">Membrane</keyword>
<dbReference type="Pfam" id="PF00139">
    <property type="entry name" value="Lectin_legB"/>
    <property type="match status" value="1"/>
</dbReference>
<dbReference type="Gene3D" id="2.60.120.200">
    <property type="match status" value="1"/>
</dbReference>
<dbReference type="InterPro" id="IPR051850">
    <property type="entry name" value="Polysacch_Lyase_4"/>
</dbReference>
<dbReference type="GO" id="GO:0030246">
    <property type="term" value="F:carbohydrate binding"/>
    <property type="evidence" value="ECO:0007669"/>
    <property type="project" value="UniProtKB-KW"/>
</dbReference>
<evidence type="ECO:0000259" key="4">
    <source>
        <dbReference type="Pfam" id="PF14686"/>
    </source>
</evidence>
<keyword evidence="2" id="KW-1133">Transmembrane helix</keyword>
<dbReference type="InterPro" id="IPR010325">
    <property type="entry name" value="Rhamnogal_lyase"/>
</dbReference>
<dbReference type="InterPro" id="IPR013784">
    <property type="entry name" value="Carb-bd-like_fold"/>
</dbReference>
<feature type="transmembrane region" description="Helical" evidence="2">
    <location>
        <begin position="296"/>
        <end position="317"/>
    </location>
</feature>
<feature type="transmembrane region" description="Helical" evidence="2">
    <location>
        <begin position="415"/>
        <end position="434"/>
    </location>
</feature>
<protein>
    <submittedName>
        <fullName evidence="5">Putative rhamnogalacturonate lyase B</fullName>
    </submittedName>
</protein>
<evidence type="ECO:0000313" key="5">
    <source>
        <dbReference type="EMBL" id="RWR77341.1"/>
    </source>
</evidence>
<accession>A0A443NFP1</accession>
<feature type="transmembrane region" description="Helical" evidence="2">
    <location>
        <begin position="347"/>
        <end position="370"/>
    </location>
</feature>
<gene>
    <name evidence="5" type="ORF">CKAN_00582200</name>
</gene>
<keyword evidence="2" id="KW-0812">Transmembrane</keyword>
<feature type="domain" description="Rhamnogalacturonan lyase" evidence="4">
    <location>
        <begin position="183"/>
        <end position="263"/>
    </location>
</feature>
<organism evidence="5 6">
    <name type="scientific">Cinnamomum micranthum f. kanehirae</name>
    <dbReference type="NCBI Taxonomy" id="337451"/>
    <lineage>
        <taxon>Eukaryota</taxon>
        <taxon>Viridiplantae</taxon>
        <taxon>Streptophyta</taxon>
        <taxon>Embryophyta</taxon>
        <taxon>Tracheophyta</taxon>
        <taxon>Spermatophyta</taxon>
        <taxon>Magnoliopsida</taxon>
        <taxon>Magnoliidae</taxon>
        <taxon>Laurales</taxon>
        <taxon>Lauraceae</taxon>
        <taxon>Cinnamomum</taxon>
    </lineage>
</organism>
<dbReference type="PANTHER" id="PTHR32018">
    <property type="entry name" value="RHAMNOGALACTURONATE LYASE FAMILY PROTEIN"/>
    <property type="match status" value="1"/>
</dbReference>
<dbReference type="InterPro" id="IPR001220">
    <property type="entry name" value="Legume_lectin_dom"/>
</dbReference>
<dbReference type="EMBL" id="QPKB01000002">
    <property type="protein sequence ID" value="RWR77341.1"/>
    <property type="molecule type" value="Genomic_DNA"/>
</dbReference>
<proteinExistence type="predicted"/>
<evidence type="ECO:0000259" key="3">
    <source>
        <dbReference type="Pfam" id="PF00139"/>
    </source>
</evidence>
<keyword evidence="5" id="KW-0456">Lyase</keyword>
<feature type="domain" description="Legume lectin" evidence="3">
    <location>
        <begin position="431"/>
        <end position="545"/>
    </location>
</feature>
<dbReference type="Pfam" id="PF06045">
    <property type="entry name" value="Rhamnogal_lyase"/>
    <property type="match status" value="1"/>
</dbReference>
<dbReference type="GO" id="GO:0016829">
    <property type="term" value="F:lyase activity"/>
    <property type="evidence" value="ECO:0007669"/>
    <property type="project" value="UniProtKB-KW"/>
</dbReference>
<dbReference type="InterPro" id="IPR013320">
    <property type="entry name" value="ConA-like_dom_sf"/>
</dbReference>
<dbReference type="SUPFAM" id="SSF49899">
    <property type="entry name" value="Concanavalin A-like lectins/glucanases"/>
    <property type="match status" value="1"/>
</dbReference>
<dbReference type="Gene3D" id="2.60.40.1120">
    <property type="entry name" value="Carboxypeptidase-like, regulatory domain"/>
    <property type="match status" value="1"/>
</dbReference>
<dbReference type="PANTHER" id="PTHR32018:SF1">
    <property type="entry name" value="RHAMNOGALACTURONAN ENDOLYASE"/>
    <property type="match status" value="1"/>
</dbReference>
<comment type="caution">
    <text evidence="5">The sequence shown here is derived from an EMBL/GenBank/DDBJ whole genome shotgun (WGS) entry which is preliminary data.</text>
</comment>
<dbReference type="Proteomes" id="UP000283530">
    <property type="component" value="Unassembled WGS sequence"/>
</dbReference>
<keyword evidence="1" id="KW-0430">Lectin</keyword>
<dbReference type="OrthoDB" id="2130367at2759"/>